<dbReference type="CDD" id="cd06583">
    <property type="entry name" value="PGRP"/>
    <property type="match status" value="1"/>
</dbReference>
<dbReference type="InterPro" id="IPR002502">
    <property type="entry name" value="Amidase_domain"/>
</dbReference>
<dbReference type="EMBL" id="DSVQ01000016">
    <property type="protein sequence ID" value="HGT40144.1"/>
    <property type="molecule type" value="Genomic_DNA"/>
</dbReference>
<dbReference type="GO" id="GO:0008745">
    <property type="term" value="F:N-acetylmuramoyl-L-alanine amidase activity"/>
    <property type="evidence" value="ECO:0007669"/>
    <property type="project" value="InterPro"/>
</dbReference>
<accession>A0A7C4QQB3</accession>
<dbReference type="Pfam" id="PF01510">
    <property type="entry name" value="Amidase_2"/>
    <property type="match status" value="1"/>
</dbReference>
<dbReference type="InterPro" id="IPR036505">
    <property type="entry name" value="Amidase/PGRP_sf"/>
</dbReference>
<dbReference type="GO" id="GO:0008270">
    <property type="term" value="F:zinc ion binding"/>
    <property type="evidence" value="ECO:0007669"/>
    <property type="project" value="InterPro"/>
</dbReference>
<dbReference type="SMART" id="SM00644">
    <property type="entry name" value="Ami_2"/>
    <property type="match status" value="1"/>
</dbReference>
<reference evidence="5" key="1">
    <citation type="journal article" date="2020" name="mSystems">
        <title>Genome- and Community-Level Interaction Insights into Carbon Utilization and Element Cycling Functions of Hydrothermarchaeota in Hydrothermal Sediment.</title>
        <authorList>
            <person name="Zhou Z."/>
            <person name="Liu Y."/>
            <person name="Xu W."/>
            <person name="Pan J."/>
            <person name="Luo Z.H."/>
            <person name="Li M."/>
        </authorList>
    </citation>
    <scope>NUCLEOTIDE SEQUENCE [LARGE SCALE GENOMIC DNA]</scope>
    <source>
        <strain evidence="5">SpSt-508</strain>
    </source>
</reference>
<sequence>MIVGGCTRPAVVPPTLAIPQQPAPQRPAVVFIPRIDPWEGDAAIPRVPAPGIGETDWPAEVPLKDWKYVVLHHTATDQGNVESIHAAHLQKKDKYGNPWQGIGYHFVIGNGRGMADGAIEPTFRWRQQLAGAHAGVNDFNQHGIGVVLVGDFEKQHPTLAQRQAVKRLVGTLSRRFEISADRVMGHDAVKATACPGRNFPMREVRASLVAFEEHRGQPLPPSTPLVLTSGTSRKDW</sequence>
<dbReference type="AlphaFoldDB" id="A0A7C4QQB3"/>
<dbReference type="SMART" id="SM00701">
    <property type="entry name" value="PGRP"/>
    <property type="match status" value="1"/>
</dbReference>
<dbReference type="GO" id="GO:0009253">
    <property type="term" value="P:peptidoglycan catabolic process"/>
    <property type="evidence" value="ECO:0007669"/>
    <property type="project" value="InterPro"/>
</dbReference>
<name>A0A7C4QQB3_9PLAN</name>
<dbReference type="PANTHER" id="PTHR11022">
    <property type="entry name" value="PEPTIDOGLYCAN RECOGNITION PROTEIN"/>
    <property type="match status" value="1"/>
</dbReference>
<dbReference type="InterPro" id="IPR015510">
    <property type="entry name" value="PGRP"/>
</dbReference>
<feature type="compositionally biased region" description="Low complexity" evidence="2">
    <location>
        <begin position="224"/>
        <end position="236"/>
    </location>
</feature>
<evidence type="ECO:0000259" key="3">
    <source>
        <dbReference type="SMART" id="SM00644"/>
    </source>
</evidence>
<proteinExistence type="inferred from homology"/>
<dbReference type="SUPFAM" id="SSF55846">
    <property type="entry name" value="N-acetylmuramoyl-L-alanine amidase-like"/>
    <property type="match status" value="1"/>
</dbReference>
<evidence type="ECO:0000313" key="5">
    <source>
        <dbReference type="EMBL" id="HGT40144.1"/>
    </source>
</evidence>
<feature type="region of interest" description="Disordered" evidence="2">
    <location>
        <begin position="215"/>
        <end position="236"/>
    </location>
</feature>
<feature type="domain" description="N-acetylmuramoyl-L-alanine amidase" evidence="3">
    <location>
        <begin position="56"/>
        <end position="196"/>
    </location>
</feature>
<evidence type="ECO:0000256" key="2">
    <source>
        <dbReference type="SAM" id="MobiDB-lite"/>
    </source>
</evidence>
<comment type="caution">
    <text evidence="5">The sequence shown here is derived from an EMBL/GenBank/DDBJ whole genome shotgun (WGS) entry which is preliminary data.</text>
</comment>
<comment type="similarity">
    <text evidence="1">Belongs to the N-acetylmuramoyl-L-alanine amidase 2 family.</text>
</comment>
<protein>
    <submittedName>
        <fullName evidence="5">N-acetylmuramoyl-L-alanine amidase</fullName>
    </submittedName>
</protein>
<dbReference type="InterPro" id="IPR006619">
    <property type="entry name" value="PGRP_domain_met/bac"/>
</dbReference>
<dbReference type="Gene3D" id="3.40.80.10">
    <property type="entry name" value="Peptidoglycan recognition protein-like"/>
    <property type="match status" value="1"/>
</dbReference>
<feature type="domain" description="Peptidoglycan recognition protein family" evidence="4">
    <location>
        <begin position="58"/>
        <end position="190"/>
    </location>
</feature>
<evidence type="ECO:0000256" key="1">
    <source>
        <dbReference type="ARBA" id="ARBA00007553"/>
    </source>
</evidence>
<organism evidence="5">
    <name type="scientific">Schlesneria paludicola</name>
    <dbReference type="NCBI Taxonomy" id="360056"/>
    <lineage>
        <taxon>Bacteria</taxon>
        <taxon>Pseudomonadati</taxon>
        <taxon>Planctomycetota</taxon>
        <taxon>Planctomycetia</taxon>
        <taxon>Planctomycetales</taxon>
        <taxon>Planctomycetaceae</taxon>
        <taxon>Schlesneria</taxon>
    </lineage>
</organism>
<evidence type="ECO:0000259" key="4">
    <source>
        <dbReference type="SMART" id="SM00701"/>
    </source>
</evidence>
<gene>
    <name evidence="5" type="ORF">ENS64_12925</name>
</gene>
<dbReference type="PANTHER" id="PTHR11022:SF41">
    <property type="entry name" value="PEPTIDOGLYCAN-RECOGNITION PROTEIN LC-RELATED"/>
    <property type="match status" value="1"/>
</dbReference>